<reference evidence="2 3" key="1">
    <citation type="submission" date="2007-03" db="EMBL/GenBank/DDBJ databases">
        <authorList>
            <person name="Fulton L."/>
            <person name="Clifton S."/>
            <person name="Fulton B."/>
            <person name="Xu J."/>
            <person name="Minx P."/>
            <person name="Pepin K.H."/>
            <person name="Johnson M."/>
            <person name="Thiruvilangam P."/>
            <person name="Bhonagiri V."/>
            <person name="Nash W.E."/>
            <person name="Mardis E.R."/>
            <person name="Wilson R.K."/>
        </authorList>
    </citation>
    <scope>NUCLEOTIDE SEQUENCE [LARGE SCALE GENOMIC DNA]</scope>
    <source>
        <strain evidence="2 3">ATCC 27756</strain>
    </source>
</reference>
<keyword evidence="1" id="KW-0812">Transmembrane</keyword>
<dbReference type="Proteomes" id="UP000003577">
    <property type="component" value="Unassembled WGS sequence"/>
</dbReference>
<protein>
    <submittedName>
        <fullName evidence="2">Uncharacterized protein</fullName>
    </submittedName>
</protein>
<sequence>MIQMKVITSHLTHLPVAVHLVASPLIMLPLLLILVLLLLQFPPVHEPFHERHHKTYKRDHEEVHPSTDKILPLSDIWYLYRLLLWLLLSESTDGFVPFVFSFSVYLDSSRISGSYALPVPSQALPVSMQLLFFQSQEALPEYIPEMFSSSPYRSFSPFSTLQFSLLWDRHFCRKGNPSSDGASANTFGIPLQKDATSVGRTYLVRYISALFCFQHPSFSYLNGSSSPSGRCINPSGSVSSFFSAPDSFFPSAK</sequence>
<accession>A5KL90</accession>
<keyword evidence="1" id="KW-1133">Transmembrane helix</keyword>
<dbReference type="AlphaFoldDB" id="A5KL90"/>
<evidence type="ECO:0000313" key="2">
    <source>
        <dbReference type="EMBL" id="EDK24730.1"/>
    </source>
</evidence>
<reference evidence="2 3" key="2">
    <citation type="submission" date="2007-04" db="EMBL/GenBank/DDBJ databases">
        <title>Draft genome sequence of Ruminococcus torques (ATCC 27756).</title>
        <authorList>
            <person name="Sudarsanam P."/>
            <person name="Ley R."/>
            <person name="Guruge J."/>
            <person name="Turnbaugh P.J."/>
            <person name="Mahowald M."/>
            <person name="Liep D."/>
            <person name="Gordon J."/>
        </authorList>
    </citation>
    <scope>NUCLEOTIDE SEQUENCE [LARGE SCALE GENOMIC DNA]</scope>
    <source>
        <strain evidence="2 3">ATCC 27756</strain>
    </source>
</reference>
<evidence type="ECO:0000313" key="3">
    <source>
        <dbReference type="Proteomes" id="UP000003577"/>
    </source>
</evidence>
<proteinExistence type="predicted"/>
<dbReference type="EMBL" id="AAVP02000003">
    <property type="protein sequence ID" value="EDK24730.1"/>
    <property type="molecule type" value="Genomic_DNA"/>
</dbReference>
<dbReference type="HOGENOM" id="CLU_1097894_0_0_9"/>
<feature type="transmembrane region" description="Helical" evidence="1">
    <location>
        <begin position="12"/>
        <end position="39"/>
    </location>
</feature>
<evidence type="ECO:0000256" key="1">
    <source>
        <dbReference type="SAM" id="Phobius"/>
    </source>
</evidence>
<dbReference type="PaxDb" id="411460-RUMTOR_00996"/>
<comment type="caution">
    <text evidence="2">The sequence shown here is derived from an EMBL/GenBank/DDBJ whole genome shotgun (WGS) entry which is preliminary data.</text>
</comment>
<gene>
    <name evidence="2" type="ORF">RUMTOR_00996</name>
</gene>
<keyword evidence="1" id="KW-0472">Membrane</keyword>
<name>A5KL90_9FIRM</name>
<organism evidence="2 3">
    <name type="scientific">[Ruminococcus] torques ATCC 27756</name>
    <dbReference type="NCBI Taxonomy" id="411460"/>
    <lineage>
        <taxon>Bacteria</taxon>
        <taxon>Bacillati</taxon>
        <taxon>Bacillota</taxon>
        <taxon>Clostridia</taxon>
        <taxon>Lachnospirales</taxon>
        <taxon>Lachnospiraceae</taxon>
        <taxon>Mediterraneibacter</taxon>
    </lineage>
</organism>